<organism evidence="8 9">
    <name type="scientific">Streptosporangium oxazolinicum</name>
    <dbReference type="NCBI Taxonomy" id="909287"/>
    <lineage>
        <taxon>Bacteria</taxon>
        <taxon>Bacillati</taxon>
        <taxon>Actinomycetota</taxon>
        <taxon>Actinomycetes</taxon>
        <taxon>Streptosporangiales</taxon>
        <taxon>Streptosporangiaceae</taxon>
        <taxon>Streptosporangium</taxon>
    </lineage>
</organism>
<keyword evidence="4 6" id="KW-0472">Membrane</keyword>
<evidence type="ECO:0000256" key="4">
    <source>
        <dbReference type="ARBA" id="ARBA00023136"/>
    </source>
</evidence>
<dbReference type="InterPro" id="IPR012551">
    <property type="entry name" value="DUF1707_SHOCT-like"/>
</dbReference>
<feature type="transmembrane region" description="Helical" evidence="6">
    <location>
        <begin position="147"/>
        <end position="180"/>
    </location>
</feature>
<dbReference type="Pfam" id="PF09685">
    <property type="entry name" value="MamF_MmsF"/>
    <property type="match status" value="1"/>
</dbReference>
<comment type="subcellular location">
    <subcellularLocation>
        <location evidence="1">Membrane</location>
        <topology evidence="1">Multi-pass membrane protein</topology>
    </subcellularLocation>
</comment>
<name>A0ABP8AVF2_9ACTN</name>
<keyword evidence="3 6" id="KW-1133">Transmembrane helix</keyword>
<sequence length="198" mass="21096">MPAAGPQPGHAGLRVSDQDRERVVEHVQTAYAEGRFDKAEFDDRLERAMTARVHGDLVPIMNELYGRHPARSVPYPPVAGRVAYGHRVSTGGRGETGAERLGAVASHLLPLVGLPVVGPAVVMLTAGRTSPYVRAHSVEALNFQLTMLAATIVLAITFIGFVLIPLLWIGGVVLSVVGAVAAAGDGDFRYPFTLRLVK</sequence>
<dbReference type="RefSeq" id="WP_344918509.1">
    <property type="nucleotide sequence ID" value="NZ_BAABAQ010000004.1"/>
</dbReference>
<evidence type="ECO:0000313" key="9">
    <source>
        <dbReference type="Proteomes" id="UP001501251"/>
    </source>
</evidence>
<evidence type="ECO:0000256" key="1">
    <source>
        <dbReference type="ARBA" id="ARBA00004141"/>
    </source>
</evidence>
<evidence type="ECO:0000313" key="8">
    <source>
        <dbReference type="EMBL" id="GAA4191171.1"/>
    </source>
</evidence>
<gene>
    <name evidence="8" type="ORF">GCM10022252_30630</name>
</gene>
<protein>
    <recommendedName>
        <fullName evidence="7">DUF1707 domain-containing protein</fullName>
    </recommendedName>
</protein>
<keyword evidence="2 6" id="KW-0812">Transmembrane</keyword>
<keyword evidence="9" id="KW-1185">Reference proteome</keyword>
<accession>A0ABP8AVF2</accession>
<evidence type="ECO:0000256" key="2">
    <source>
        <dbReference type="ARBA" id="ARBA00022692"/>
    </source>
</evidence>
<dbReference type="InterPro" id="IPR019109">
    <property type="entry name" value="MamF_MmsF"/>
</dbReference>
<evidence type="ECO:0000256" key="5">
    <source>
        <dbReference type="SAM" id="MobiDB-lite"/>
    </source>
</evidence>
<comment type="caution">
    <text evidence="8">The sequence shown here is derived from an EMBL/GenBank/DDBJ whole genome shotgun (WGS) entry which is preliminary data.</text>
</comment>
<dbReference type="EMBL" id="BAABAQ010000004">
    <property type="protein sequence ID" value="GAA4191171.1"/>
    <property type="molecule type" value="Genomic_DNA"/>
</dbReference>
<evidence type="ECO:0000256" key="3">
    <source>
        <dbReference type="ARBA" id="ARBA00022989"/>
    </source>
</evidence>
<evidence type="ECO:0000256" key="6">
    <source>
        <dbReference type="SAM" id="Phobius"/>
    </source>
</evidence>
<feature type="domain" description="DUF1707" evidence="7">
    <location>
        <begin position="13"/>
        <end position="64"/>
    </location>
</feature>
<evidence type="ECO:0000259" key="7">
    <source>
        <dbReference type="Pfam" id="PF08044"/>
    </source>
</evidence>
<dbReference type="Proteomes" id="UP001501251">
    <property type="component" value="Unassembled WGS sequence"/>
</dbReference>
<reference evidence="9" key="1">
    <citation type="journal article" date="2019" name="Int. J. Syst. Evol. Microbiol.">
        <title>The Global Catalogue of Microorganisms (GCM) 10K type strain sequencing project: providing services to taxonomists for standard genome sequencing and annotation.</title>
        <authorList>
            <consortium name="The Broad Institute Genomics Platform"/>
            <consortium name="The Broad Institute Genome Sequencing Center for Infectious Disease"/>
            <person name="Wu L."/>
            <person name="Ma J."/>
        </authorList>
    </citation>
    <scope>NUCLEOTIDE SEQUENCE [LARGE SCALE GENOMIC DNA]</scope>
    <source>
        <strain evidence="9">JCM 17388</strain>
    </source>
</reference>
<proteinExistence type="predicted"/>
<dbReference type="Pfam" id="PF08044">
    <property type="entry name" value="DUF1707"/>
    <property type="match status" value="1"/>
</dbReference>
<feature type="transmembrane region" description="Helical" evidence="6">
    <location>
        <begin position="108"/>
        <end position="127"/>
    </location>
</feature>
<feature type="region of interest" description="Disordered" evidence="5">
    <location>
        <begin position="1"/>
        <end position="20"/>
    </location>
</feature>